<dbReference type="Gene3D" id="3.40.50.10140">
    <property type="entry name" value="Toll/interleukin-1 receptor homology (TIR) domain"/>
    <property type="match status" value="1"/>
</dbReference>
<dbReference type="SUPFAM" id="SSF52200">
    <property type="entry name" value="Toll/Interleukin receptor TIR domain"/>
    <property type="match status" value="1"/>
</dbReference>
<dbReference type="Proteomes" id="UP000008827">
    <property type="component" value="Chromosome 16"/>
</dbReference>
<keyword evidence="1" id="KW-0677">Repeat</keyword>
<dbReference type="InterPro" id="IPR032675">
    <property type="entry name" value="LRR_dom_sf"/>
</dbReference>
<dbReference type="GO" id="GO:0007165">
    <property type="term" value="P:signal transduction"/>
    <property type="evidence" value="ECO:0007669"/>
    <property type="project" value="InterPro"/>
</dbReference>
<dbReference type="InterPro" id="IPR058546">
    <property type="entry name" value="RPS4B/Roq1-like_LRR"/>
</dbReference>
<dbReference type="SUPFAM" id="SSF52047">
    <property type="entry name" value="RNI-like"/>
    <property type="match status" value="1"/>
</dbReference>
<dbReference type="PRINTS" id="PR00364">
    <property type="entry name" value="DISEASERSIST"/>
</dbReference>
<evidence type="ECO:0000313" key="6">
    <source>
        <dbReference type="Proteomes" id="UP000008827"/>
    </source>
</evidence>
<dbReference type="SUPFAM" id="SSF52540">
    <property type="entry name" value="P-loop containing nucleoside triphosphate hydrolases"/>
    <property type="match status" value="1"/>
</dbReference>
<dbReference type="Pfam" id="PF01582">
    <property type="entry name" value="TIR"/>
    <property type="match status" value="1"/>
</dbReference>
<reference evidence="4 5" key="1">
    <citation type="journal article" date="2010" name="Nature">
        <title>Genome sequence of the palaeopolyploid soybean.</title>
        <authorList>
            <person name="Schmutz J."/>
            <person name="Cannon S.B."/>
            <person name="Schlueter J."/>
            <person name="Ma J."/>
            <person name="Mitros T."/>
            <person name="Nelson W."/>
            <person name="Hyten D.L."/>
            <person name="Song Q."/>
            <person name="Thelen J.J."/>
            <person name="Cheng J."/>
            <person name="Xu D."/>
            <person name="Hellsten U."/>
            <person name="May G.D."/>
            <person name="Yu Y."/>
            <person name="Sakurai T."/>
            <person name="Umezawa T."/>
            <person name="Bhattacharyya M.K."/>
            <person name="Sandhu D."/>
            <person name="Valliyodan B."/>
            <person name="Lindquist E."/>
            <person name="Peto M."/>
            <person name="Grant D."/>
            <person name="Shu S."/>
            <person name="Goodstein D."/>
            <person name="Barry K."/>
            <person name="Futrell-Griggs M."/>
            <person name="Abernathy B."/>
            <person name="Du J."/>
            <person name="Tian Z."/>
            <person name="Zhu L."/>
            <person name="Gill N."/>
            <person name="Joshi T."/>
            <person name="Libault M."/>
            <person name="Sethuraman A."/>
            <person name="Zhang X.-C."/>
            <person name="Shinozaki K."/>
            <person name="Nguyen H.T."/>
            <person name="Wing R.A."/>
            <person name="Cregan P."/>
            <person name="Specht J."/>
            <person name="Grimwood J."/>
            <person name="Rokhsar D."/>
            <person name="Stacey G."/>
            <person name="Shoemaker R.C."/>
            <person name="Jackson S.A."/>
        </authorList>
    </citation>
    <scope>NUCLEOTIDE SEQUENCE [LARGE SCALE GENOMIC DNA]</scope>
    <source>
        <strain evidence="5">cv. Williams 82</strain>
        <tissue evidence="4">Callus</tissue>
    </source>
</reference>
<dbReference type="InterPro" id="IPR000157">
    <property type="entry name" value="TIR_dom"/>
</dbReference>
<dbReference type="InterPro" id="IPR058192">
    <property type="entry name" value="WHD_ROQ1-like"/>
</dbReference>
<evidence type="ECO:0000259" key="3">
    <source>
        <dbReference type="PROSITE" id="PS50104"/>
    </source>
</evidence>
<dbReference type="GO" id="GO:0006952">
    <property type="term" value="P:defense response"/>
    <property type="evidence" value="ECO:0007669"/>
    <property type="project" value="UniProtKB-KW"/>
</dbReference>
<dbReference type="Gene3D" id="3.40.50.300">
    <property type="entry name" value="P-loop containing nucleotide triphosphate hydrolases"/>
    <property type="match status" value="1"/>
</dbReference>
<dbReference type="EnsemblPlants" id="KRH08404">
    <property type="protein sequence ID" value="KRH08404"/>
    <property type="gene ID" value="GLYMA_16G147000"/>
</dbReference>
<keyword evidence="6" id="KW-1185">Reference proteome</keyword>
<dbReference type="InParanoid" id="A0A0R0G2F8"/>
<dbReference type="Gramene" id="KRH08404">
    <property type="protein sequence ID" value="KRH08404"/>
    <property type="gene ID" value="GLYMA_16G147000"/>
</dbReference>
<dbReference type="SMR" id="A0A0R0G2F8"/>
<dbReference type="PANTHER" id="PTHR11017">
    <property type="entry name" value="LEUCINE-RICH REPEAT-CONTAINING PROTEIN"/>
    <property type="match status" value="1"/>
</dbReference>
<sequence>MAMRPSSSSFSYRFTYDMFLSFRGEDTRCGFSGNLYNALQDRGIHTFVDYKELQRGHEITSALEKGIEVSRIFIIVLSQNHASSSFCLNKLAYILNFIKGKEVVFGEALANHEKKFNANKMGFKHNMEKTEAWKMALHQVANLSGYHFNGGGYKYEFIKRIVDLISSKINHAHLHVADYPVRLESQVLNVMSLLDVGSDDVAHMVGIHGLGGVGKTTLALQHLQRNLLSDSAGEKEIMLTSVKQGISIIQYDVNKREQLQAIVGRPDWLGPGSRVTITTQDKQLLACHGVKRTYEVELLNDEDALRLLCWKAFNLEKYKVDSCYEDMSKEFFLDIACCFKEYELGEVEDILHAHHGQCMKHHIGVLVEKSLIKIGLGGKVTLHNLIEDMGKEIVQKESPKEPGKRSRLWFPEDIVQGTRHIEIMFMDFPLCEEVEVEWDGDAFKRMKNLKTLIIRNGLFSEVLEWWRYPSQVLPNDFHPKKLAICKLPNNCFTSLKLATLLLKKASFCSSLESFPEILGKMISITQLDLEGTPIKKFPLSFKNLTRLKQLHLGDTEGWLLPKKGAEKVSSTVSSNIQKLALQYCKLSDEFFWIVLPWFVNVKELDIRGNNFTVIPECIKECFFLTSLYLHHCKLLQEIRGIPPNLKYFSAKNCLSLTSSCRSKLLNLELHEAGNTNFHLPGEKIPEWFEYQAGPGVHQFLSGSITSSQP</sequence>
<dbReference type="SMART" id="SM00255">
    <property type="entry name" value="TIR"/>
    <property type="match status" value="1"/>
</dbReference>
<dbReference type="AlphaFoldDB" id="A0A0R0G2F8"/>
<dbReference type="SUPFAM" id="SSF46785">
    <property type="entry name" value="Winged helix' DNA-binding domain"/>
    <property type="match status" value="1"/>
</dbReference>
<reference evidence="5" key="2">
    <citation type="submission" date="2018-02" db="UniProtKB">
        <authorList>
            <consortium name="EnsemblPlants"/>
        </authorList>
    </citation>
    <scope>IDENTIFICATION</scope>
    <source>
        <strain evidence="5">Williams 82</strain>
    </source>
</reference>
<dbReference type="InterPro" id="IPR027417">
    <property type="entry name" value="P-loop_NTPase"/>
</dbReference>
<dbReference type="STRING" id="3847.A0A0R0G2F8"/>
<dbReference type="InterPro" id="IPR044974">
    <property type="entry name" value="Disease_R_plants"/>
</dbReference>
<dbReference type="PANTHER" id="PTHR11017:SF431">
    <property type="entry name" value="ADP-RIBOSYL CYCLASE_CYCLIC ADP-RIBOSE HYDROLASE"/>
    <property type="match status" value="1"/>
</dbReference>
<dbReference type="PROSITE" id="PS50104">
    <property type="entry name" value="TIR"/>
    <property type="match status" value="1"/>
</dbReference>
<gene>
    <name evidence="4" type="ORF">GLYMA_16G147000</name>
</gene>
<protein>
    <recommendedName>
        <fullName evidence="3">TIR domain-containing protein</fullName>
    </recommendedName>
</protein>
<dbReference type="InterPro" id="IPR036390">
    <property type="entry name" value="WH_DNA-bd_sf"/>
</dbReference>
<evidence type="ECO:0000256" key="2">
    <source>
        <dbReference type="ARBA" id="ARBA00022821"/>
    </source>
</evidence>
<name>A0A0R0G2F8_SOYBN</name>
<dbReference type="Gene3D" id="3.80.10.10">
    <property type="entry name" value="Ribonuclease Inhibitor"/>
    <property type="match status" value="1"/>
</dbReference>
<evidence type="ECO:0000256" key="1">
    <source>
        <dbReference type="ARBA" id="ARBA00022737"/>
    </source>
</evidence>
<organism evidence="4">
    <name type="scientific">Glycine max</name>
    <name type="common">Soybean</name>
    <name type="synonym">Glycine hispida</name>
    <dbReference type="NCBI Taxonomy" id="3847"/>
    <lineage>
        <taxon>Eukaryota</taxon>
        <taxon>Viridiplantae</taxon>
        <taxon>Streptophyta</taxon>
        <taxon>Embryophyta</taxon>
        <taxon>Tracheophyta</taxon>
        <taxon>Spermatophyta</taxon>
        <taxon>Magnoliopsida</taxon>
        <taxon>eudicotyledons</taxon>
        <taxon>Gunneridae</taxon>
        <taxon>Pentapetalae</taxon>
        <taxon>rosids</taxon>
        <taxon>fabids</taxon>
        <taxon>Fabales</taxon>
        <taxon>Fabaceae</taxon>
        <taxon>Papilionoideae</taxon>
        <taxon>50 kb inversion clade</taxon>
        <taxon>NPAAA clade</taxon>
        <taxon>indigoferoid/millettioid clade</taxon>
        <taxon>Phaseoleae</taxon>
        <taxon>Glycine</taxon>
        <taxon>Glycine subgen. Soja</taxon>
    </lineage>
</organism>
<evidence type="ECO:0000313" key="4">
    <source>
        <dbReference type="EMBL" id="KRH08404.1"/>
    </source>
</evidence>
<proteinExistence type="predicted"/>
<dbReference type="Pfam" id="PF23286">
    <property type="entry name" value="LRR_13"/>
    <property type="match status" value="1"/>
</dbReference>
<dbReference type="InterPro" id="IPR035897">
    <property type="entry name" value="Toll_tir_struct_dom_sf"/>
</dbReference>
<dbReference type="EMBL" id="CM000849">
    <property type="protein sequence ID" value="KRH08404.1"/>
    <property type="molecule type" value="Genomic_DNA"/>
</dbReference>
<keyword evidence="2" id="KW-0611">Plant defense</keyword>
<accession>A0A0R0G2F8</accession>
<evidence type="ECO:0000313" key="5">
    <source>
        <dbReference type="EnsemblPlants" id="KRH08404"/>
    </source>
</evidence>
<reference evidence="4" key="3">
    <citation type="submission" date="2018-07" db="EMBL/GenBank/DDBJ databases">
        <title>WGS assembly of Glycine max.</title>
        <authorList>
            <person name="Schmutz J."/>
            <person name="Cannon S."/>
            <person name="Schlueter J."/>
            <person name="Ma J."/>
            <person name="Mitros T."/>
            <person name="Nelson W."/>
            <person name="Hyten D."/>
            <person name="Song Q."/>
            <person name="Thelen J."/>
            <person name="Cheng J."/>
            <person name="Xu D."/>
            <person name="Hellsten U."/>
            <person name="May G."/>
            <person name="Yu Y."/>
            <person name="Sakurai T."/>
            <person name="Umezawa T."/>
            <person name="Bhattacharyya M."/>
            <person name="Sandhu D."/>
            <person name="Valliyodan B."/>
            <person name="Lindquist E."/>
            <person name="Peto M."/>
            <person name="Grant D."/>
            <person name="Shu S."/>
            <person name="Goodstein D."/>
            <person name="Barry K."/>
            <person name="Futrell-Griggs M."/>
            <person name="Abernathy B."/>
            <person name="Du J."/>
            <person name="Tian Z."/>
            <person name="Zhu L."/>
            <person name="Gill N."/>
            <person name="Joshi T."/>
            <person name="Libault M."/>
            <person name="Sethuraman A."/>
            <person name="Zhang X."/>
            <person name="Shinozaki K."/>
            <person name="Nguyen H."/>
            <person name="Wing R."/>
            <person name="Cregan P."/>
            <person name="Specht J."/>
            <person name="Grimwood J."/>
            <person name="Rokhsar D."/>
            <person name="Stacey G."/>
            <person name="Shoemaker R."/>
            <person name="Jackson S."/>
        </authorList>
    </citation>
    <scope>NUCLEOTIDE SEQUENCE</scope>
    <source>
        <tissue evidence="4">Callus</tissue>
    </source>
</reference>
<dbReference type="Pfam" id="PF23282">
    <property type="entry name" value="WHD_ROQ1"/>
    <property type="match status" value="1"/>
</dbReference>
<feature type="domain" description="TIR" evidence="3">
    <location>
        <begin position="14"/>
        <end position="169"/>
    </location>
</feature>